<protein>
    <recommendedName>
        <fullName evidence="2">Molybdopterin biosynthesis protein</fullName>
    </recommendedName>
</protein>
<dbReference type="Gene3D" id="3.90.1170.40">
    <property type="entry name" value="Molybdopterin biosynthesis MoaE subunit"/>
    <property type="match status" value="1"/>
</dbReference>
<dbReference type="GO" id="GO:0006777">
    <property type="term" value="P:Mo-molybdopterin cofactor biosynthetic process"/>
    <property type="evidence" value="ECO:0007669"/>
    <property type="project" value="InterPro"/>
</dbReference>
<evidence type="ECO:0000313" key="1">
    <source>
        <dbReference type="EMBL" id="VYU08216.1"/>
    </source>
</evidence>
<accession>A0A6N3BTV4</accession>
<organism evidence="1">
    <name type="scientific">Collinsella aerofaciens</name>
    <dbReference type="NCBI Taxonomy" id="74426"/>
    <lineage>
        <taxon>Bacteria</taxon>
        <taxon>Bacillati</taxon>
        <taxon>Actinomycetota</taxon>
        <taxon>Coriobacteriia</taxon>
        <taxon>Coriobacteriales</taxon>
        <taxon>Coriobacteriaceae</taxon>
        <taxon>Collinsella</taxon>
    </lineage>
</organism>
<evidence type="ECO:0008006" key="2">
    <source>
        <dbReference type="Google" id="ProtNLM"/>
    </source>
</evidence>
<dbReference type="AlphaFoldDB" id="A0A6N3BTV4"/>
<dbReference type="InterPro" id="IPR036563">
    <property type="entry name" value="MoaE_sf"/>
</dbReference>
<reference evidence="1" key="1">
    <citation type="submission" date="2019-11" db="EMBL/GenBank/DDBJ databases">
        <authorList>
            <person name="Feng L."/>
        </authorList>
    </citation>
    <scope>NUCLEOTIDE SEQUENCE</scope>
    <source>
        <strain evidence="1">CaerofaciensLFYP39</strain>
    </source>
</reference>
<dbReference type="EMBL" id="CACRTW010000021">
    <property type="protein sequence ID" value="VYU08216.1"/>
    <property type="molecule type" value="Genomic_DNA"/>
</dbReference>
<sequence>MIFPGEVTGVAKKVPSQMGYSMTMKGEMMFESGKSMPSVDAWLREAKADVSAADCGMYLTHNGVVRATPKSEARGVETDGVAPGHKVGGMVFGFDAQKVQAAIEATRAMPGIGYVRVWLASGELTVGDDIMLVLIGGDIRPHVVDALQALVGTIKNECVSEVEREA</sequence>
<dbReference type="SUPFAM" id="SSF54690">
    <property type="entry name" value="Molybdopterin synthase subunit MoaE"/>
    <property type="match status" value="1"/>
</dbReference>
<dbReference type="InterPro" id="IPR003448">
    <property type="entry name" value="Mopterin_biosynth_MoaE"/>
</dbReference>
<gene>
    <name evidence="1" type="ORF">CALFYP39_01376</name>
</gene>
<name>A0A6N3BTV4_9ACTN</name>
<proteinExistence type="predicted"/>
<dbReference type="Pfam" id="PF02391">
    <property type="entry name" value="MoaE"/>
    <property type="match status" value="1"/>
</dbReference>